<protein>
    <submittedName>
        <fullName evidence="2">Uncharacterized protein</fullName>
    </submittedName>
</protein>
<evidence type="ECO:0000256" key="1">
    <source>
        <dbReference type="SAM" id="SignalP"/>
    </source>
</evidence>
<evidence type="ECO:0000313" key="2">
    <source>
        <dbReference type="EMBL" id="CAH1235646.1"/>
    </source>
</evidence>
<keyword evidence="1" id="KW-0732">Signal</keyword>
<dbReference type="EMBL" id="OU898276">
    <property type="protein sequence ID" value="CAH1235646.1"/>
    <property type="molecule type" value="Genomic_DNA"/>
</dbReference>
<proteinExistence type="predicted"/>
<dbReference type="AlphaFoldDB" id="A0A9P0GY75"/>
<name>A0A9P0GY75_DIABA</name>
<gene>
    <name evidence="2" type="ORF">DIABBA_LOCUS446</name>
</gene>
<organism evidence="2 3">
    <name type="scientific">Diabrotica balteata</name>
    <name type="common">Banded cucumber beetle</name>
    <dbReference type="NCBI Taxonomy" id="107213"/>
    <lineage>
        <taxon>Eukaryota</taxon>
        <taxon>Metazoa</taxon>
        <taxon>Ecdysozoa</taxon>
        <taxon>Arthropoda</taxon>
        <taxon>Hexapoda</taxon>
        <taxon>Insecta</taxon>
        <taxon>Pterygota</taxon>
        <taxon>Neoptera</taxon>
        <taxon>Endopterygota</taxon>
        <taxon>Coleoptera</taxon>
        <taxon>Polyphaga</taxon>
        <taxon>Cucujiformia</taxon>
        <taxon>Chrysomeloidea</taxon>
        <taxon>Chrysomelidae</taxon>
        <taxon>Galerucinae</taxon>
        <taxon>Diabroticina</taxon>
        <taxon>Diabroticites</taxon>
        <taxon>Diabrotica</taxon>
    </lineage>
</organism>
<dbReference type="Proteomes" id="UP001153709">
    <property type="component" value="Chromosome 1"/>
</dbReference>
<accession>A0A9P0GY75</accession>
<feature type="signal peptide" evidence="1">
    <location>
        <begin position="1"/>
        <end position="19"/>
    </location>
</feature>
<sequence>MKFIVLFALVLYCSLEVSGLPNPACAGVQCSPPQCGLGARLKLKEGACCPTCEGFGNPRCAGIQCGVPLCPAGTVLRLKDGDCCASCQPAR</sequence>
<reference evidence="2" key="1">
    <citation type="submission" date="2022-01" db="EMBL/GenBank/DDBJ databases">
        <authorList>
            <person name="King R."/>
        </authorList>
    </citation>
    <scope>NUCLEOTIDE SEQUENCE</scope>
</reference>
<feature type="chain" id="PRO_5040490864" evidence="1">
    <location>
        <begin position="20"/>
        <end position="91"/>
    </location>
</feature>
<evidence type="ECO:0000313" key="3">
    <source>
        <dbReference type="Proteomes" id="UP001153709"/>
    </source>
</evidence>
<keyword evidence="3" id="KW-1185">Reference proteome</keyword>